<feature type="binding site" evidence="7">
    <location>
        <position position="150"/>
    </location>
    <ligand>
        <name>substrate</name>
    </ligand>
</feature>
<evidence type="ECO:0000259" key="11">
    <source>
        <dbReference type="Pfam" id="PF00850"/>
    </source>
</evidence>
<feature type="compositionally biased region" description="Acidic residues" evidence="9">
    <location>
        <begin position="389"/>
        <end position="401"/>
    </location>
</feature>
<keyword evidence="4 5" id="KW-0156">Chromatin regulator</keyword>
<dbReference type="InterPro" id="IPR000286">
    <property type="entry name" value="HDACs"/>
</dbReference>
<protein>
    <recommendedName>
        <fullName evidence="1 5">Histone deacetylase</fullName>
        <ecNumber evidence="1 5">3.5.1.98</ecNumber>
    </recommendedName>
</protein>
<dbReference type="InterPro" id="IPR023696">
    <property type="entry name" value="Ureohydrolase_dom_sf"/>
</dbReference>
<evidence type="ECO:0000256" key="6">
    <source>
        <dbReference type="PIRSR" id="PIRSR037913-1"/>
    </source>
</evidence>
<dbReference type="GO" id="GO:0046872">
    <property type="term" value="F:metal ion binding"/>
    <property type="evidence" value="ECO:0007669"/>
    <property type="project" value="UniProtKB-KW"/>
</dbReference>
<keyword evidence="5" id="KW-0804">Transcription</keyword>
<keyword evidence="10" id="KW-1133">Transmembrane helix</keyword>
<dbReference type="PANTHER" id="PTHR10625:SF37">
    <property type="entry name" value="HISTONE DEACETYLASE"/>
    <property type="match status" value="1"/>
</dbReference>
<keyword evidence="5" id="KW-0539">Nucleus</keyword>
<evidence type="ECO:0000313" key="13">
    <source>
        <dbReference type="Proteomes" id="UP000694523"/>
    </source>
</evidence>
<dbReference type="GO" id="GO:0016581">
    <property type="term" value="C:NuRD complex"/>
    <property type="evidence" value="ECO:0007669"/>
    <property type="project" value="TreeGrafter"/>
</dbReference>
<feature type="active site" description="Proton acceptor" evidence="6">
    <location>
        <position position="142"/>
    </location>
</feature>
<dbReference type="InterPro" id="IPR037138">
    <property type="entry name" value="His_deacetylse_dom_sf"/>
</dbReference>
<keyword evidence="3 5" id="KW-0378">Hydrolase</keyword>
<keyword evidence="2" id="KW-0678">Repressor</keyword>
<evidence type="ECO:0000256" key="5">
    <source>
        <dbReference type="PIRNR" id="PIRNR037913"/>
    </source>
</evidence>
<dbReference type="GO" id="GO:0031507">
    <property type="term" value="P:heterochromatin formation"/>
    <property type="evidence" value="ECO:0007669"/>
    <property type="project" value="TreeGrafter"/>
</dbReference>
<feature type="domain" description="Histone deacetylase" evidence="11">
    <location>
        <begin position="1"/>
        <end position="319"/>
    </location>
</feature>
<organism evidence="12 13">
    <name type="scientific">Neogobius melanostomus</name>
    <name type="common">round goby</name>
    <dbReference type="NCBI Taxonomy" id="47308"/>
    <lineage>
        <taxon>Eukaryota</taxon>
        <taxon>Metazoa</taxon>
        <taxon>Chordata</taxon>
        <taxon>Craniata</taxon>
        <taxon>Vertebrata</taxon>
        <taxon>Euteleostomi</taxon>
        <taxon>Actinopterygii</taxon>
        <taxon>Neopterygii</taxon>
        <taxon>Teleostei</taxon>
        <taxon>Neoteleostei</taxon>
        <taxon>Acanthomorphata</taxon>
        <taxon>Gobiaria</taxon>
        <taxon>Gobiiformes</taxon>
        <taxon>Gobioidei</taxon>
        <taxon>Gobiidae</taxon>
        <taxon>Benthophilinae</taxon>
        <taxon>Neogobiini</taxon>
        <taxon>Neogobius</taxon>
    </lineage>
</organism>
<feature type="binding site" evidence="8">
    <location>
        <position position="179"/>
    </location>
    <ligand>
        <name>a divalent metal cation</name>
        <dbReference type="ChEBI" id="CHEBI:60240"/>
    </ligand>
</feature>
<accession>A0A8C6WRF1</accession>
<evidence type="ECO:0000256" key="4">
    <source>
        <dbReference type="ARBA" id="ARBA00022853"/>
    </source>
</evidence>
<feature type="binding site" evidence="7">
    <location>
        <position position="304"/>
    </location>
    <ligand>
        <name>substrate</name>
    </ligand>
</feature>
<evidence type="ECO:0000256" key="1">
    <source>
        <dbReference type="ARBA" id="ARBA00012111"/>
    </source>
</evidence>
<feature type="binding site" evidence="8">
    <location>
        <position position="177"/>
    </location>
    <ligand>
        <name>a divalent metal cation</name>
        <dbReference type="ChEBI" id="CHEBI:60240"/>
    </ligand>
</feature>
<keyword evidence="10" id="KW-0812">Transmembrane</keyword>
<feature type="binding site" evidence="8">
    <location>
        <position position="265"/>
    </location>
    <ligand>
        <name>a divalent metal cation</name>
        <dbReference type="ChEBI" id="CHEBI:60240"/>
    </ligand>
</feature>
<keyword evidence="10" id="KW-0472">Membrane</keyword>
<feature type="transmembrane region" description="Helical" evidence="10">
    <location>
        <begin position="74"/>
        <end position="94"/>
    </location>
</feature>
<feature type="compositionally biased region" description="Acidic residues" evidence="9">
    <location>
        <begin position="418"/>
        <end position="428"/>
    </location>
</feature>
<dbReference type="Gene3D" id="3.40.800.20">
    <property type="entry name" value="Histone deacetylase domain"/>
    <property type="match status" value="1"/>
</dbReference>
<keyword evidence="8" id="KW-0479">Metal-binding</keyword>
<feature type="compositionally biased region" description="Basic and acidic residues" evidence="9">
    <location>
        <begin position="444"/>
        <end position="490"/>
    </location>
</feature>
<dbReference type="GO" id="GO:0141221">
    <property type="term" value="F:histone deacetylase activity, hydrolytic mechanism"/>
    <property type="evidence" value="ECO:0007669"/>
    <property type="project" value="UniProtKB-EC"/>
</dbReference>
<evidence type="ECO:0000256" key="2">
    <source>
        <dbReference type="ARBA" id="ARBA00022491"/>
    </source>
</evidence>
<feature type="region of interest" description="Disordered" evidence="9">
    <location>
        <begin position="389"/>
        <end position="490"/>
    </location>
</feature>
<dbReference type="PANTHER" id="PTHR10625">
    <property type="entry name" value="HISTONE DEACETYLASE HDAC1-RELATED"/>
    <property type="match status" value="1"/>
</dbReference>
<comment type="subcellular location">
    <subcellularLocation>
        <location evidence="5">Nucleus</location>
    </subcellularLocation>
</comment>
<dbReference type="InterPro" id="IPR023801">
    <property type="entry name" value="His_deacetylse_dom"/>
</dbReference>
<keyword evidence="5" id="KW-0805">Transcription regulation</keyword>
<reference evidence="12" key="2">
    <citation type="submission" date="2025-09" db="UniProtKB">
        <authorList>
            <consortium name="Ensembl"/>
        </authorList>
    </citation>
    <scope>IDENTIFICATION</scope>
</reference>
<proteinExistence type="inferred from homology"/>
<reference evidence="12" key="1">
    <citation type="submission" date="2025-08" db="UniProtKB">
        <authorList>
            <consortium name="Ensembl"/>
        </authorList>
    </citation>
    <scope>IDENTIFICATION</scope>
</reference>
<evidence type="ECO:0000256" key="3">
    <source>
        <dbReference type="ARBA" id="ARBA00022801"/>
    </source>
</evidence>
<dbReference type="PRINTS" id="PR01270">
    <property type="entry name" value="HDASUPER"/>
</dbReference>
<dbReference type="Pfam" id="PF00850">
    <property type="entry name" value="Hist_deacetyl"/>
    <property type="match status" value="1"/>
</dbReference>
<name>A0A8C6WRF1_9GOBI</name>
<dbReference type="Ensembl" id="ENSNMLT00000029155.1">
    <property type="protein sequence ID" value="ENSNMLP00000026092.1"/>
    <property type="gene ID" value="ENSNMLG00000016361.1"/>
</dbReference>
<keyword evidence="13" id="KW-1185">Reference proteome</keyword>
<dbReference type="AlphaFoldDB" id="A0A8C6WRF1"/>
<sequence>MKPHRIRMTHNLLLNYGLYRKMEIYRPHKASGEEMTKYHSDDYIKFLRSIRPDNMSEYSKQMQRCRLTKMRHSFILILTAGFLTFLLFVIFPSLSQRGEDCPVFDGLFEFCQLSGGGSVAGAVKLNKQQTDIAINWAGGLHHAKKSEASGFCYVNDIVLAILELLKYHQRVLYIDIDIHHGDGVEEAFYTTDRVMTVSFHKYGEYFPGTGDLRDIGAGKGKYYAVNYPLRDGIDDESYEAIFKPIMAKVMEMYQPSAVVLQCGADSLSGDRLGCFNLTIKGHAKCVEYMKSFNLPLLMLGGGGYTIRNVARCWTYETAVALDASIPNELPYNDYFEYFGPDFKLHISPSNMTNQNTNDYLEKIKQRLFENLRMLPHAPGVQMQAIPEDAVQEDSGDEEEEDPNKRISIRAHDKRIACEEEFSDSEDEGEGGRRNVASYKKPKRPKTEGEKEGEEKEKKGEEETAEVKEEEKVPEDEKMDTSKPKEESKTP</sequence>
<dbReference type="PIRSF" id="PIRSF037913">
    <property type="entry name" value="His_deacetylse_1"/>
    <property type="match status" value="1"/>
</dbReference>
<dbReference type="EC" id="3.5.1.98" evidence="1 5"/>
<dbReference type="InterPro" id="IPR003084">
    <property type="entry name" value="HDAC_I/II"/>
</dbReference>
<feature type="binding site" evidence="7">
    <location>
        <position position="100"/>
    </location>
    <ligand>
        <name>substrate</name>
    </ligand>
</feature>
<evidence type="ECO:0000256" key="8">
    <source>
        <dbReference type="PIRSR" id="PIRSR037913-3"/>
    </source>
</evidence>
<dbReference type="PRINTS" id="PR01271">
    <property type="entry name" value="HISDACETLASE"/>
</dbReference>
<evidence type="ECO:0000313" key="12">
    <source>
        <dbReference type="Ensembl" id="ENSNMLP00000026092.1"/>
    </source>
</evidence>
<dbReference type="Proteomes" id="UP000694523">
    <property type="component" value="Unplaced"/>
</dbReference>
<comment type="catalytic activity">
    <reaction evidence="5">
        <text>N(6)-acetyl-L-lysyl-[histone] + H2O = L-lysyl-[histone] + acetate</text>
        <dbReference type="Rhea" id="RHEA:58196"/>
        <dbReference type="Rhea" id="RHEA-COMP:9845"/>
        <dbReference type="Rhea" id="RHEA-COMP:11338"/>
        <dbReference type="ChEBI" id="CHEBI:15377"/>
        <dbReference type="ChEBI" id="CHEBI:29969"/>
        <dbReference type="ChEBI" id="CHEBI:30089"/>
        <dbReference type="ChEBI" id="CHEBI:61930"/>
        <dbReference type="EC" id="3.5.1.98"/>
    </reaction>
</comment>
<evidence type="ECO:0000256" key="10">
    <source>
        <dbReference type="SAM" id="Phobius"/>
    </source>
</evidence>
<evidence type="ECO:0000256" key="9">
    <source>
        <dbReference type="SAM" id="MobiDB-lite"/>
    </source>
</evidence>
<comment type="similarity">
    <text evidence="5">Belongs to the histone deacetylase family. HD Type 1 subfamily.</text>
</comment>
<evidence type="ECO:0000256" key="7">
    <source>
        <dbReference type="PIRSR" id="PIRSR037913-2"/>
    </source>
</evidence>
<dbReference type="SUPFAM" id="SSF52768">
    <property type="entry name" value="Arginase/deacetylase"/>
    <property type="match status" value="1"/>
</dbReference>